<feature type="domain" description="DDE Tnp4" evidence="8">
    <location>
        <begin position="182"/>
        <end position="346"/>
    </location>
</feature>
<keyword evidence="5" id="KW-0479">Metal-binding</keyword>
<evidence type="ECO:0000256" key="1">
    <source>
        <dbReference type="ARBA" id="ARBA00001968"/>
    </source>
</evidence>
<comment type="similarity">
    <text evidence="3">Belongs to the HARBI1 family.</text>
</comment>
<dbReference type="PANTHER" id="PTHR22930:SF269">
    <property type="entry name" value="NUCLEASE HARBI1-LIKE PROTEIN"/>
    <property type="match status" value="1"/>
</dbReference>
<reference evidence="9" key="1">
    <citation type="submission" date="2025-05" db="UniProtKB">
        <authorList>
            <consortium name="EnsemblMetazoa"/>
        </authorList>
    </citation>
    <scope>IDENTIFICATION</scope>
</reference>
<evidence type="ECO:0000313" key="10">
    <source>
        <dbReference type="Proteomes" id="UP001652700"/>
    </source>
</evidence>
<comment type="cofactor">
    <cofactor evidence="1">
        <name>a divalent metal cation</name>
        <dbReference type="ChEBI" id="CHEBI:60240"/>
    </cofactor>
</comment>
<comment type="subcellular location">
    <subcellularLocation>
        <location evidence="2">Nucleus</location>
    </subcellularLocation>
</comment>
<dbReference type="RefSeq" id="XP_050515379.1">
    <property type="nucleotide sequence ID" value="XM_050659422.1"/>
</dbReference>
<dbReference type="InterPro" id="IPR027806">
    <property type="entry name" value="HARBI1_dom"/>
</dbReference>
<evidence type="ECO:0000256" key="5">
    <source>
        <dbReference type="ARBA" id="ARBA00022723"/>
    </source>
</evidence>
<keyword evidence="6" id="KW-0378">Hydrolase</keyword>
<dbReference type="InterPro" id="IPR013324">
    <property type="entry name" value="RNA_pol_sigma_r3/r4-like"/>
</dbReference>
<protein>
    <recommendedName>
        <fullName evidence="8">DDE Tnp4 domain-containing protein</fullName>
    </recommendedName>
</protein>
<dbReference type="Proteomes" id="UP001652700">
    <property type="component" value="Unplaced"/>
</dbReference>
<dbReference type="PANTHER" id="PTHR22930">
    <property type="match status" value="1"/>
</dbReference>
<proteinExistence type="inferred from homology"/>
<evidence type="ECO:0000256" key="7">
    <source>
        <dbReference type="ARBA" id="ARBA00023242"/>
    </source>
</evidence>
<dbReference type="Pfam" id="PF13359">
    <property type="entry name" value="DDE_Tnp_4"/>
    <property type="match status" value="1"/>
</dbReference>
<keyword evidence="4" id="KW-0540">Nuclease</keyword>
<dbReference type="InterPro" id="IPR045249">
    <property type="entry name" value="HARBI1-like"/>
</dbReference>
<dbReference type="SUPFAM" id="SSF88659">
    <property type="entry name" value="Sigma3 and sigma4 domains of RNA polymerase sigma factors"/>
    <property type="match status" value="1"/>
</dbReference>
<evidence type="ECO:0000256" key="6">
    <source>
        <dbReference type="ARBA" id="ARBA00022801"/>
    </source>
</evidence>
<sequence>MKINRKVALAMAAVPLYLTIVATISAIVLNKQRRVRRFSVRPMNRKRDKEGLFSTLFKGMKELEWDEEQFFKYTRMTKNQFYYLLRITRPYLQRNRKKGYLTPEHRLVLVLHYLAEGCSMQEIAWNYRIGKTTAHKVIKDTCEILWNVLSPSQLPVPTVEEWKSRAEEYYKQWNLPNCIGAVDGKHIAIKAPAKSGSTYFNYKKTFSIVLMATCDANYRFTMVDIGGFGSNHDSAIFKASSLGSALLNGNLNLPPPKTLPKTDLLINHYIVADSAFPLHQNIIRPYAGNNLGEKKNIFNYRVSRGRRTIENAFGILSQRWQILRRTIQAELEVSELIVQATVVLHNFLQCSEKDIPDSEKRYCPTGFGDYVDGNGLLHLGTWREDPYSLRTVNKVGSNNATHCAKLQRERLADYFISREGWLPWQENYVNRGAIPHHL</sequence>
<dbReference type="EnsemblMetazoa" id="XM_050659422.1">
    <property type="protein sequence ID" value="XP_050515379.1"/>
    <property type="gene ID" value="LOC126890461"/>
</dbReference>
<keyword evidence="7" id="KW-0539">Nucleus</keyword>
<evidence type="ECO:0000259" key="8">
    <source>
        <dbReference type="Pfam" id="PF13359"/>
    </source>
</evidence>
<dbReference type="GeneID" id="126890461"/>
<accession>A0ABM5KYW6</accession>
<keyword evidence="10" id="KW-1185">Reference proteome</keyword>
<organism evidence="9 10">
    <name type="scientific">Diabrotica virgifera virgifera</name>
    <name type="common">western corn rootworm</name>
    <dbReference type="NCBI Taxonomy" id="50390"/>
    <lineage>
        <taxon>Eukaryota</taxon>
        <taxon>Metazoa</taxon>
        <taxon>Ecdysozoa</taxon>
        <taxon>Arthropoda</taxon>
        <taxon>Hexapoda</taxon>
        <taxon>Insecta</taxon>
        <taxon>Pterygota</taxon>
        <taxon>Neoptera</taxon>
        <taxon>Endopterygota</taxon>
        <taxon>Coleoptera</taxon>
        <taxon>Polyphaga</taxon>
        <taxon>Cucujiformia</taxon>
        <taxon>Chrysomeloidea</taxon>
        <taxon>Chrysomelidae</taxon>
        <taxon>Galerucinae</taxon>
        <taxon>Diabroticina</taxon>
        <taxon>Diabroticites</taxon>
        <taxon>Diabrotica</taxon>
    </lineage>
</organism>
<name>A0ABM5KYW6_DIAVI</name>
<evidence type="ECO:0000313" key="9">
    <source>
        <dbReference type="EnsemblMetazoa" id="XP_050515379.1"/>
    </source>
</evidence>
<evidence type="ECO:0000256" key="3">
    <source>
        <dbReference type="ARBA" id="ARBA00006958"/>
    </source>
</evidence>
<evidence type="ECO:0000256" key="2">
    <source>
        <dbReference type="ARBA" id="ARBA00004123"/>
    </source>
</evidence>
<evidence type="ECO:0000256" key="4">
    <source>
        <dbReference type="ARBA" id="ARBA00022722"/>
    </source>
</evidence>